<keyword evidence="4" id="KW-0411">Iron-sulfur</keyword>
<evidence type="ECO:0000313" key="7">
    <source>
        <dbReference type="Proteomes" id="UP000614469"/>
    </source>
</evidence>
<dbReference type="SUPFAM" id="SSF54862">
    <property type="entry name" value="4Fe-4S ferredoxins"/>
    <property type="match status" value="1"/>
</dbReference>
<dbReference type="Gene3D" id="3.30.70.20">
    <property type="match status" value="2"/>
</dbReference>
<dbReference type="AlphaFoldDB" id="A0A8J6NHQ0"/>
<dbReference type="PANTHER" id="PTHR43177:SF3">
    <property type="entry name" value="PROTEIN NRFC HOMOLOG"/>
    <property type="match status" value="1"/>
</dbReference>
<dbReference type="InterPro" id="IPR054822">
    <property type="entry name" value="DsrO-like"/>
</dbReference>
<dbReference type="Pfam" id="PF12797">
    <property type="entry name" value="Fer4_2"/>
    <property type="match status" value="1"/>
</dbReference>
<dbReference type="GO" id="GO:0051539">
    <property type="term" value="F:4 iron, 4 sulfur cluster binding"/>
    <property type="evidence" value="ECO:0007669"/>
    <property type="project" value="UniProtKB-KW"/>
</dbReference>
<evidence type="ECO:0000256" key="2">
    <source>
        <dbReference type="ARBA" id="ARBA00022723"/>
    </source>
</evidence>
<dbReference type="PROSITE" id="PS00198">
    <property type="entry name" value="4FE4S_FER_1"/>
    <property type="match status" value="1"/>
</dbReference>
<gene>
    <name evidence="6" type="ORF">H8E29_02055</name>
</gene>
<dbReference type="InterPro" id="IPR017896">
    <property type="entry name" value="4Fe4S_Fe-S-bd"/>
</dbReference>
<keyword evidence="2" id="KW-0479">Metal-binding</keyword>
<dbReference type="InterPro" id="IPR019546">
    <property type="entry name" value="TAT_signal_bac_arc"/>
</dbReference>
<organism evidence="6 7">
    <name type="scientific">Candidatus Desulfolinea nitratireducens</name>
    <dbReference type="NCBI Taxonomy" id="2841698"/>
    <lineage>
        <taxon>Bacteria</taxon>
        <taxon>Bacillati</taxon>
        <taxon>Chloroflexota</taxon>
        <taxon>Anaerolineae</taxon>
        <taxon>Anaerolineales</taxon>
        <taxon>Anaerolineales incertae sedis</taxon>
        <taxon>Candidatus Desulfolinea</taxon>
    </lineage>
</organism>
<dbReference type="EMBL" id="JACNJN010000037">
    <property type="protein sequence ID" value="MBC8334023.1"/>
    <property type="molecule type" value="Genomic_DNA"/>
</dbReference>
<dbReference type="GO" id="GO:0046872">
    <property type="term" value="F:metal ion binding"/>
    <property type="evidence" value="ECO:0007669"/>
    <property type="project" value="UniProtKB-KW"/>
</dbReference>
<dbReference type="CDD" id="cd10551">
    <property type="entry name" value="PsrB"/>
    <property type="match status" value="1"/>
</dbReference>
<proteinExistence type="predicted"/>
<dbReference type="Pfam" id="PF13247">
    <property type="entry name" value="Fer4_11"/>
    <property type="match status" value="1"/>
</dbReference>
<dbReference type="InterPro" id="IPR050954">
    <property type="entry name" value="ET_IronSulfur_Cluster-Binding"/>
</dbReference>
<dbReference type="PANTHER" id="PTHR43177">
    <property type="entry name" value="PROTEIN NRFC"/>
    <property type="match status" value="1"/>
</dbReference>
<feature type="domain" description="4Fe-4S ferredoxin-type" evidence="5">
    <location>
        <begin position="44"/>
        <end position="74"/>
    </location>
</feature>
<keyword evidence="3" id="KW-0408">Iron</keyword>
<evidence type="ECO:0000256" key="4">
    <source>
        <dbReference type="ARBA" id="ARBA00023014"/>
    </source>
</evidence>
<dbReference type="InterPro" id="IPR006311">
    <property type="entry name" value="TAT_signal"/>
</dbReference>
<name>A0A8J6NHQ0_9CHLR</name>
<reference evidence="6 7" key="1">
    <citation type="submission" date="2020-08" db="EMBL/GenBank/DDBJ databases">
        <title>Bridging the membrane lipid divide: bacteria of the FCB group superphylum have the potential to synthesize archaeal ether lipids.</title>
        <authorList>
            <person name="Villanueva L."/>
            <person name="Von Meijenfeldt F.A.B."/>
            <person name="Westbye A.B."/>
            <person name="Yadav S."/>
            <person name="Hopmans E.C."/>
            <person name="Dutilh B.E."/>
            <person name="Sinninghe Damste J.S."/>
        </authorList>
    </citation>
    <scope>NUCLEOTIDE SEQUENCE [LARGE SCALE GENOMIC DNA]</scope>
    <source>
        <strain evidence="6">NIOZ-UU36</strain>
    </source>
</reference>
<evidence type="ECO:0000259" key="5">
    <source>
        <dbReference type="PROSITE" id="PS51379"/>
    </source>
</evidence>
<dbReference type="InterPro" id="IPR017900">
    <property type="entry name" value="4Fe4S_Fe_S_CS"/>
</dbReference>
<evidence type="ECO:0000256" key="1">
    <source>
        <dbReference type="ARBA" id="ARBA00022485"/>
    </source>
</evidence>
<comment type="caution">
    <text evidence="6">The sequence shown here is derived from an EMBL/GenBank/DDBJ whole genome shotgun (WGS) entry which is preliminary data.</text>
</comment>
<dbReference type="PROSITE" id="PS51318">
    <property type="entry name" value="TAT"/>
    <property type="match status" value="1"/>
</dbReference>
<evidence type="ECO:0000256" key="3">
    <source>
        <dbReference type="ARBA" id="ARBA00023004"/>
    </source>
</evidence>
<feature type="domain" description="4Fe-4S ferredoxin-type" evidence="5">
    <location>
        <begin position="118"/>
        <end position="147"/>
    </location>
</feature>
<sequence length="260" mass="28585">MSTKIKRRDFLKIAGAGVVGLAGLQLMRPDAHASGGVEAGEHQWAMVIDQSKCTGCGQCTLSCRAHNDVPPDISWNEVLPAGEVEGHQVFLARPCMHCENAPCVEVCMVGASYYRPDGIVMMDYDKCIGCRYCEVACPYQARSFNWQKFEGDNPAVPEWGQPEVDRRPRGVPEKCSFCYHRIDRGLEHGLTPGVDPAATPACTVTCPTGARIFGDLNDPESEVSKIIHSQHTVRLRDELGTAPRVYYVLATPEDFKEAEA</sequence>
<keyword evidence="1" id="KW-0004">4Fe-4S</keyword>
<dbReference type="NCBIfam" id="TIGR01409">
    <property type="entry name" value="TAT_signal_seq"/>
    <property type="match status" value="1"/>
</dbReference>
<accession>A0A8J6NHQ0</accession>
<dbReference type="Proteomes" id="UP000614469">
    <property type="component" value="Unassembled WGS sequence"/>
</dbReference>
<dbReference type="PROSITE" id="PS51379">
    <property type="entry name" value="4FE4S_FER_2"/>
    <property type="match status" value="2"/>
</dbReference>
<dbReference type="NCBIfam" id="NF045797">
    <property type="entry name" value="DsrO"/>
    <property type="match status" value="1"/>
</dbReference>
<evidence type="ECO:0000313" key="6">
    <source>
        <dbReference type="EMBL" id="MBC8334023.1"/>
    </source>
</evidence>
<protein>
    <submittedName>
        <fullName evidence="6">4Fe-4S dicluster domain-containing protein</fullName>
    </submittedName>
</protein>